<protein>
    <submittedName>
        <fullName evidence="1">Uncharacterized protein</fullName>
    </submittedName>
</protein>
<organism evidence="1 2">
    <name type="scientific">Fusarium irregulare</name>
    <dbReference type="NCBI Taxonomy" id="2494466"/>
    <lineage>
        <taxon>Eukaryota</taxon>
        <taxon>Fungi</taxon>
        <taxon>Dikarya</taxon>
        <taxon>Ascomycota</taxon>
        <taxon>Pezizomycotina</taxon>
        <taxon>Sordariomycetes</taxon>
        <taxon>Hypocreomycetidae</taxon>
        <taxon>Hypocreales</taxon>
        <taxon>Nectriaceae</taxon>
        <taxon>Fusarium</taxon>
        <taxon>Fusarium incarnatum-equiseti species complex</taxon>
    </lineage>
</organism>
<gene>
    <name evidence="1" type="ORF">NW766_005963</name>
</gene>
<accession>A0A9W8UAC8</accession>
<sequence>MVEIVFGRTYRSYAERYHRDPKTLGKGNWGIEKVKANFEQLSQVDKRKPNSTPTPSSIFEWHKEAYDNLTRLRNERCTPDESPSAKSLPILAFYMDHSILILNAQALRDIDAAIAIDNSASEALLNIEKKSIEVACRALHSLVVDKTMIELALGFQNNQYLMICHAMTEILREQAIKRGALTTEEISAAAEKVISVIPLLDNIVQLLPSSSAAHLYFDLARFFACQIDSLMGASDPQEMRETIDSGMFTNDWFKSMDMGMPDAFTMLDMGYLGMDSMMVDTDNLLGLDDLGSIG</sequence>
<reference evidence="1" key="1">
    <citation type="submission" date="2022-10" db="EMBL/GenBank/DDBJ databases">
        <title>Fusarium specimens isolated from Avocado Roots.</title>
        <authorList>
            <person name="Stajich J."/>
            <person name="Roper C."/>
            <person name="Heimlech-Rivalta G."/>
        </authorList>
    </citation>
    <scope>NUCLEOTIDE SEQUENCE</scope>
    <source>
        <strain evidence="1">CF00143</strain>
    </source>
</reference>
<keyword evidence="2" id="KW-1185">Reference proteome</keyword>
<evidence type="ECO:0000313" key="2">
    <source>
        <dbReference type="Proteomes" id="UP001152130"/>
    </source>
</evidence>
<comment type="caution">
    <text evidence="1">The sequence shown here is derived from an EMBL/GenBank/DDBJ whole genome shotgun (WGS) entry which is preliminary data.</text>
</comment>
<dbReference type="AlphaFoldDB" id="A0A9W8UAC8"/>
<dbReference type="EMBL" id="JAPDHF010000008">
    <property type="protein sequence ID" value="KAJ4013724.1"/>
    <property type="molecule type" value="Genomic_DNA"/>
</dbReference>
<dbReference type="Proteomes" id="UP001152130">
    <property type="component" value="Unassembled WGS sequence"/>
</dbReference>
<proteinExistence type="predicted"/>
<name>A0A9W8UAC8_9HYPO</name>
<evidence type="ECO:0000313" key="1">
    <source>
        <dbReference type="EMBL" id="KAJ4013724.1"/>
    </source>
</evidence>